<name>A0AA38U4F0_9EURO</name>
<feature type="region of interest" description="Disordered" evidence="1">
    <location>
        <begin position="135"/>
        <end position="170"/>
    </location>
</feature>
<reference evidence="4" key="1">
    <citation type="submission" date="2022-10" db="EMBL/GenBank/DDBJ databases">
        <title>Culturing micro-colonial fungi from biological soil crusts in the Mojave desert and describing Neophaeococcomyces mojavensis, and introducing the new genera and species Taxawa tesnikishii.</title>
        <authorList>
            <person name="Kurbessoian T."/>
            <person name="Stajich J.E."/>
        </authorList>
    </citation>
    <scope>NUCLEOTIDE SEQUENCE</scope>
    <source>
        <strain evidence="4">TK_41</strain>
    </source>
</reference>
<evidence type="ECO:0008006" key="6">
    <source>
        <dbReference type="Google" id="ProtNLM"/>
    </source>
</evidence>
<keyword evidence="5" id="KW-1185">Reference proteome</keyword>
<dbReference type="Proteomes" id="UP001172673">
    <property type="component" value="Unassembled WGS sequence"/>
</dbReference>
<organism evidence="4 5">
    <name type="scientific">Cladophialophora chaetospira</name>
    <dbReference type="NCBI Taxonomy" id="386627"/>
    <lineage>
        <taxon>Eukaryota</taxon>
        <taxon>Fungi</taxon>
        <taxon>Dikarya</taxon>
        <taxon>Ascomycota</taxon>
        <taxon>Pezizomycotina</taxon>
        <taxon>Eurotiomycetes</taxon>
        <taxon>Chaetothyriomycetidae</taxon>
        <taxon>Chaetothyriales</taxon>
        <taxon>Herpotrichiellaceae</taxon>
        <taxon>Cladophialophora</taxon>
    </lineage>
</organism>
<proteinExistence type="predicted"/>
<dbReference type="Gene3D" id="1.10.10.60">
    <property type="entry name" value="Homeodomain-like"/>
    <property type="match status" value="1"/>
</dbReference>
<evidence type="ECO:0000259" key="3">
    <source>
        <dbReference type="PROSITE" id="PS51294"/>
    </source>
</evidence>
<feature type="domain" description="HTH myb-type" evidence="3">
    <location>
        <begin position="495"/>
        <end position="548"/>
    </location>
</feature>
<feature type="compositionally biased region" description="Polar residues" evidence="1">
    <location>
        <begin position="148"/>
        <end position="161"/>
    </location>
</feature>
<dbReference type="InterPro" id="IPR001005">
    <property type="entry name" value="SANT/Myb"/>
</dbReference>
<dbReference type="InterPro" id="IPR009057">
    <property type="entry name" value="Homeodomain-like_sf"/>
</dbReference>
<feature type="compositionally biased region" description="Basic and acidic residues" evidence="1">
    <location>
        <begin position="196"/>
        <end position="210"/>
    </location>
</feature>
<feature type="domain" description="Myb-like" evidence="2">
    <location>
        <begin position="495"/>
        <end position="544"/>
    </location>
</feature>
<accession>A0AA38U4F0</accession>
<evidence type="ECO:0000256" key="1">
    <source>
        <dbReference type="SAM" id="MobiDB-lite"/>
    </source>
</evidence>
<dbReference type="AlphaFoldDB" id="A0AA38U4F0"/>
<sequence length="557" mass="60410">MYSSTAVVDLDNIHFENPALHRAKETWPRTTKAATLQPSADHQVIRGPLSTGERFVHGGMASPPGLRQASNHEQRKSIEANENGLLDDLGYPVSLFGGFLPAPSGLERLSPFSGDNNRHRYTDAACSESNMGRVESARGELGPPLQSARDNSVRTTVSPGTTYGAGDDEGPSLEPFESEGQDLLAAFLVPLISEDQDRSIGDRGDARGDTEDVSSSSTLETPRSQEYGIDCSRVATEPQPQDAHTAIVELGRPAATITKDTLVQSSPTRVSALHMVGLPGTSGPKRHRLDNEEGIDLGATWKPGNLSPPEPTLPTVPLLALHSPAKRQRTDRAGPPARCHRQRGTVAVIGQDSPALKLSHNEEEAARVHSSKSAVILQPVTSTEAAFLVVVVEHADAVTSLLKSPYAWGLSCEATYAPILNNVKLQQILDIGYWLVTATIPWPCSLPRNAGDSAQRAARPAHSRRRGVSGPNDDTNDDYPVDSTSIWSSDDDQVGAETVRGKWQPEEDENLARWVLEGMPWSQVYERFPARTRNAVSSRWYVVLRPKYATKSRGGQD</sequence>
<comment type="caution">
    <text evidence="4">The sequence shown here is derived from an EMBL/GenBank/DDBJ whole genome shotgun (WGS) entry which is preliminary data.</text>
</comment>
<feature type="region of interest" description="Disordered" evidence="1">
    <location>
        <begin position="451"/>
        <end position="503"/>
    </location>
</feature>
<protein>
    <recommendedName>
        <fullName evidence="6">Myb-like domain-containing protein</fullName>
    </recommendedName>
</protein>
<evidence type="ECO:0000259" key="2">
    <source>
        <dbReference type="PROSITE" id="PS50090"/>
    </source>
</evidence>
<dbReference type="Pfam" id="PF00249">
    <property type="entry name" value="Myb_DNA-binding"/>
    <property type="match status" value="1"/>
</dbReference>
<dbReference type="PROSITE" id="PS51294">
    <property type="entry name" value="HTH_MYB"/>
    <property type="match status" value="1"/>
</dbReference>
<evidence type="ECO:0000313" key="4">
    <source>
        <dbReference type="EMBL" id="KAJ9601868.1"/>
    </source>
</evidence>
<gene>
    <name evidence="4" type="ORF">H2200_013641</name>
</gene>
<dbReference type="SUPFAM" id="SSF46689">
    <property type="entry name" value="Homeodomain-like"/>
    <property type="match status" value="1"/>
</dbReference>
<evidence type="ECO:0000313" key="5">
    <source>
        <dbReference type="Proteomes" id="UP001172673"/>
    </source>
</evidence>
<dbReference type="InterPro" id="IPR017930">
    <property type="entry name" value="Myb_dom"/>
</dbReference>
<dbReference type="PROSITE" id="PS50090">
    <property type="entry name" value="MYB_LIKE"/>
    <property type="match status" value="1"/>
</dbReference>
<dbReference type="EMBL" id="JAPDRK010000034">
    <property type="protein sequence ID" value="KAJ9601868.1"/>
    <property type="molecule type" value="Genomic_DNA"/>
</dbReference>
<feature type="region of interest" description="Disordered" evidence="1">
    <location>
        <begin position="196"/>
        <end position="226"/>
    </location>
</feature>
<dbReference type="CDD" id="cd00167">
    <property type="entry name" value="SANT"/>
    <property type="match status" value="1"/>
</dbReference>
<feature type="compositionally biased region" description="Polar residues" evidence="1">
    <location>
        <begin position="213"/>
        <end position="224"/>
    </location>
</feature>